<sequence>MAIKYPVVRALAYLQLIATCLSSAISQLSETSQSHGPMNPRHATPGCSPKVFIINAFSLEAESFYGVPELDLLAVNYTIAGLSPLYPEAHCSADGQVCQVTTGESEINAASTISALIYSRVFNLKNTYFLIAGIAGVNPAQATTGSVTFARFEFDVRDIGLNFSTGYIAYGTKKPLQYPQHIYGTEVFEVNDNLRHKAMQLASQASLNDTKAAVAFRKQYDASTPGSQPPALVACDGVTSDNYYSGPTIASAYDAYTTLITNGSAVYCATAQEDSAILGVLLRGAKAGLVDFSRIIVMRTAANFDRAPAGANEYQFFFYQSSGGFASSVANLHIAGVPIIQGIVDGWATEFEQGIAASNYIGDIFGTLGGTPDFGPYPYFGQG</sequence>
<dbReference type="AlphaFoldDB" id="A0A559MHW5"/>
<organism evidence="3 4">
    <name type="scientific">Lachnellula willkommii</name>
    <dbReference type="NCBI Taxonomy" id="215461"/>
    <lineage>
        <taxon>Eukaryota</taxon>
        <taxon>Fungi</taxon>
        <taxon>Dikarya</taxon>
        <taxon>Ascomycota</taxon>
        <taxon>Pezizomycotina</taxon>
        <taxon>Leotiomycetes</taxon>
        <taxon>Helotiales</taxon>
        <taxon>Lachnaceae</taxon>
        <taxon>Lachnellula</taxon>
    </lineage>
</organism>
<dbReference type="GO" id="GO:0055085">
    <property type="term" value="P:transmembrane transport"/>
    <property type="evidence" value="ECO:0007669"/>
    <property type="project" value="InterPro"/>
</dbReference>
<keyword evidence="2" id="KW-0732">Signal</keyword>
<protein>
    <submittedName>
        <fullName evidence="3">Purine nucleoside permease</fullName>
    </submittedName>
</protein>
<dbReference type="Pfam" id="PF06516">
    <property type="entry name" value="NUP"/>
    <property type="match status" value="1"/>
</dbReference>
<dbReference type="PANTHER" id="PTHR38643:SF1">
    <property type="entry name" value="PURINE NUCLEOSIDE PERMEASE C285.05-RELATED"/>
    <property type="match status" value="1"/>
</dbReference>
<keyword evidence="1" id="KW-0813">Transport</keyword>
<evidence type="ECO:0000256" key="2">
    <source>
        <dbReference type="SAM" id="SignalP"/>
    </source>
</evidence>
<dbReference type="GO" id="GO:0005783">
    <property type="term" value="C:endoplasmic reticulum"/>
    <property type="evidence" value="ECO:0007669"/>
    <property type="project" value="TreeGrafter"/>
</dbReference>
<comment type="similarity">
    <text evidence="1">Belongs to the NUP family.</text>
</comment>
<comment type="caution">
    <text evidence="3">The sequence shown here is derived from an EMBL/GenBank/DDBJ whole genome shotgun (WGS) entry which is preliminary data.</text>
</comment>
<proteinExistence type="inferred from homology"/>
<evidence type="ECO:0000313" key="4">
    <source>
        <dbReference type="Proteomes" id="UP000315522"/>
    </source>
</evidence>
<reference evidence="3 4" key="1">
    <citation type="submission" date="2018-05" db="EMBL/GenBank/DDBJ databases">
        <title>Genome sequencing and assembly of the regulated plant pathogen Lachnellula willkommii and related sister species for the development of diagnostic species identification markers.</title>
        <authorList>
            <person name="Giroux E."/>
            <person name="Bilodeau G."/>
        </authorList>
    </citation>
    <scope>NUCLEOTIDE SEQUENCE [LARGE SCALE GENOMIC DNA]</scope>
    <source>
        <strain evidence="3 4">CBS 172.35</strain>
    </source>
</reference>
<dbReference type="EMBL" id="QGML01000292">
    <property type="protein sequence ID" value="TVY92556.1"/>
    <property type="molecule type" value="Genomic_DNA"/>
</dbReference>
<name>A0A559MHW5_9HELO</name>
<accession>A0A559MHW5</accession>
<gene>
    <name evidence="3" type="primary">NUP_3</name>
    <name evidence="3" type="ORF">LAWI1_G001622</name>
</gene>
<comment type="function">
    <text evidence="1">Nucleoside permease that transports adenosine and guanosine.</text>
</comment>
<keyword evidence="4" id="KW-1185">Reference proteome</keyword>
<evidence type="ECO:0000313" key="3">
    <source>
        <dbReference type="EMBL" id="TVY92556.1"/>
    </source>
</evidence>
<dbReference type="PIRSF" id="PIRSF013171">
    <property type="entry name" value="Pur_nuclsid_perm"/>
    <property type="match status" value="1"/>
</dbReference>
<dbReference type="PANTHER" id="PTHR38643">
    <property type="entry name" value="PURINE NUCLEOSIDE PERMEASE C285.05-RELATED"/>
    <property type="match status" value="1"/>
</dbReference>
<feature type="chain" id="PRO_5022028858" evidence="2">
    <location>
        <begin position="23"/>
        <end position="383"/>
    </location>
</feature>
<feature type="signal peptide" evidence="2">
    <location>
        <begin position="1"/>
        <end position="22"/>
    </location>
</feature>
<evidence type="ECO:0000256" key="1">
    <source>
        <dbReference type="PIRNR" id="PIRNR013171"/>
    </source>
</evidence>
<dbReference type="InterPro" id="IPR009486">
    <property type="entry name" value="Pur_nuclsid_perm"/>
</dbReference>
<dbReference type="Proteomes" id="UP000315522">
    <property type="component" value="Unassembled WGS sequence"/>
</dbReference>